<comment type="caution">
    <text evidence="1">The sequence shown here is derived from an EMBL/GenBank/DDBJ whole genome shotgun (WGS) entry which is preliminary data.</text>
</comment>
<keyword evidence="2" id="KW-1185">Reference proteome</keyword>
<gene>
    <name evidence="1" type="ORF">NHX12_024359</name>
</gene>
<feature type="non-terminal residue" evidence="1">
    <location>
        <position position="77"/>
    </location>
</feature>
<dbReference type="Proteomes" id="UP001148018">
    <property type="component" value="Unassembled WGS sequence"/>
</dbReference>
<protein>
    <submittedName>
        <fullName evidence="1">Uncharacterized protein</fullName>
    </submittedName>
</protein>
<evidence type="ECO:0000313" key="2">
    <source>
        <dbReference type="Proteomes" id="UP001148018"/>
    </source>
</evidence>
<sequence length="77" mass="9040">MGSCRETKLNRMERHNKLCSLLAREGAKKKWEVFCERRVTKRDCSWAVPDLIFVRKDTLLVVDITVRSDGSLDWLTK</sequence>
<evidence type="ECO:0000313" key="1">
    <source>
        <dbReference type="EMBL" id="KAJ3583329.1"/>
    </source>
</evidence>
<proteinExistence type="predicted"/>
<organism evidence="1 2">
    <name type="scientific">Muraenolepis orangiensis</name>
    <name type="common">Patagonian moray cod</name>
    <dbReference type="NCBI Taxonomy" id="630683"/>
    <lineage>
        <taxon>Eukaryota</taxon>
        <taxon>Metazoa</taxon>
        <taxon>Chordata</taxon>
        <taxon>Craniata</taxon>
        <taxon>Vertebrata</taxon>
        <taxon>Euteleostomi</taxon>
        <taxon>Actinopterygii</taxon>
        <taxon>Neopterygii</taxon>
        <taxon>Teleostei</taxon>
        <taxon>Neoteleostei</taxon>
        <taxon>Acanthomorphata</taxon>
        <taxon>Zeiogadaria</taxon>
        <taxon>Gadariae</taxon>
        <taxon>Gadiformes</taxon>
        <taxon>Muraenolepidoidei</taxon>
        <taxon>Muraenolepididae</taxon>
        <taxon>Muraenolepis</taxon>
    </lineage>
</organism>
<dbReference type="AlphaFoldDB" id="A0A9Q0I2B0"/>
<dbReference type="EMBL" id="JANIIK010000424">
    <property type="protein sequence ID" value="KAJ3583329.1"/>
    <property type="molecule type" value="Genomic_DNA"/>
</dbReference>
<reference evidence="1" key="1">
    <citation type="submission" date="2022-07" db="EMBL/GenBank/DDBJ databases">
        <title>Chromosome-level genome of Muraenolepis orangiensis.</title>
        <authorList>
            <person name="Kim J."/>
        </authorList>
    </citation>
    <scope>NUCLEOTIDE SEQUENCE</scope>
    <source>
        <strain evidence="1">KU_S4_2022</strain>
        <tissue evidence="1">Muscle</tissue>
    </source>
</reference>
<name>A0A9Q0I2B0_9TELE</name>
<accession>A0A9Q0I2B0</accession>